<dbReference type="InterPro" id="IPR036397">
    <property type="entry name" value="RNaseH_sf"/>
</dbReference>
<evidence type="ECO:0008006" key="3">
    <source>
        <dbReference type="Google" id="ProtNLM"/>
    </source>
</evidence>
<evidence type="ECO:0000313" key="1">
    <source>
        <dbReference type="EMBL" id="CAB3225744.1"/>
    </source>
</evidence>
<dbReference type="EMBL" id="CADEBC010000208">
    <property type="protein sequence ID" value="CAB3225744.1"/>
    <property type="molecule type" value="Genomic_DNA"/>
</dbReference>
<dbReference type="OrthoDB" id="2266637at2759"/>
<proteinExistence type="predicted"/>
<dbReference type="Proteomes" id="UP000494106">
    <property type="component" value="Unassembled WGS sequence"/>
</dbReference>
<name>A0A8S0Z2I0_ARCPL</name>
<keyword evidence="2" id="KW-1185">Reference proteome</keyword>
<dbReference type="Gene3D" id="3.30.420.10">
    <property type="entry name" value="Ribonuclease H-like superfamily/Ribonuclease H"/>
    <property type="match status" value="1"/>
</dbReference>
<evidence type="ECO:0000313" key="2">
    <source>
        <dbReference type="Proteomes" id="UP000494106"/>
    </source>
</evidence>
<sequence length="122" mass="13885">MDTLASQNFGKFWNVTKRLNTKPNLPVSVGECTIPRAIANLYCNKFRMSSSLGSNKDWIDAGAVQMIRLPPYPPDLNPIEMAWASIKGYVSKKNFRWNTNKVMDLVKEKVAIMDASEWEKLC</sequence>
<dbReference type="GO" id="GO:0003676">
    <property type="term" value="F:nucleic acid binding"/>
    <property type="evidence" value="ECO:0007669"/>
    <property type="project" value="InterPro"/>
</dbReference>
<dbReference type="AlphaFoldDB" id="A0A8S0Z2I0"/>
<protein>
    <recommendedName>
        <fullName evidence="3">Tc1-like transposase DDE domain-containing protein</fullName>
    </recommendedName>
</protein>
<reference evidence="1 2" key="1">
    <citation type="submission" date="2020-04" db="EMBL/GenBank/DDBJ databases">
        <authorList>
            <person name="Wallbank WR R."/>
            <person name="Pardo Diaz C."/>
            <person name="Kozak K."/>
            <person name="Martin S."/>
            <person name="Jiggins C."/>
            <person name="Moest M."/>
            <person name="Warren A I."/>
            <person name="Byers J.R.P. K."/>
            <person name="Montejo-Kovacevich G."/>
            <person name="Yen C E."/>
        </authorList>
    </citation>
    <scope>NUCLEOTIDE SEQUENCE [LARGE SCALE GENOMIC DNA]</scope>
</reference>
<organism evidence="1 2">
    <name type="scientific">Arctia plantaginis</name>
    <name type="common">Wood tiger moth</name>
    <name type="synonym">Phalaena plantaginis</name>
    <dbReference type="NCBI Taxonomy" id="874455"/>
    <lineage>
        <taxon>Eukaryota</taxon>
        <taxon>Metazoa</taxon>
        <taxon>Ecdysozoa</taxon>
        <taxon>Arthropoda</taxon>
        <taxon>Hexapoda</taxon>
        <taxon>Insecta</taxon>
        <taxon>Pterygota</taxon>
        <taxon>Neoptera</taxon>
        <taxon>Endopterygota</taxon>
        <taxon>Lepidoptera</taxon>
        <taxon>Glossata</taxon>
        <taxon>Ditrysia</taxon>
        <taxon>Noctuoidea</taxon>
        <taxon>Erebidae</taxon>
        <taxon>Arctiinae</taxon>
        <taxon>Arctia</taxon>
    </lineage>
</organism>
<comment type="caution">
    <text evidence="1">The sequence shown here is derived from an EMBL/GenBank/DDBJ whole genome shotgun (WGS) entry which is preliminary data.</text>
</comment>
<accession>A0A8S0Z2I0</accession>
<gene>
    <name evidence="1" type="ORF">APLA_LOCUS2567</name>
</gene>